<dbReference type="InterPro" id="IPR036465">
    <property type="entry name" value="vWFA_dom_sf"/>
</dbReference>
<organism evidence="2 3">
    <name type="scientific">Candidatus Terrybacteria bacterium RIFCSPHIGHO2_01_FULL_48_17</name>
    <dbReference type="NCBI Taxonomy" id="1802362"/>
    <lineage>
        <taxon>Bacteria</taxon>
        <taxon>Candidatus Terryibacteriota</taxon>
    </lineage>
</organism>
<gene>
    <name evidence="2" type="ORF">A2806_00270</name>
</gene>
<reference evidence="2 3" key="1">
    <citation type="journal article" date="2016" name="Nat. Commun.">
        <title>Thousands of microbial genomes shed light on interconnected biogeochemical processes in an aquifer system.</title>
        <authorList>
            <person name="Anantharaman K."/>
            <person name="Brown C.T."/>
            <person name="Hug L.A."/>
            <person name="Sharon I."/>
            <person name="Castelle C.J."/>
            <person name="Probst A.J."/>
            <person name="Thomas B.C."/>
            <person name="Singh A."/>
            <person name="Wilkins M.J."/>
            <person name="Karaoz U."/>
            <person name="Brodie E.L."/>
            <person name="Williams K.H."/>
            <person name="Hubbard S.S."/>
            <person name="Banfield J.F."/>
        </authorList>
    </citation>
    <scope>NUCLEOTIDE SEQUENCE [LARGE SCALE GENOMIC DNA]</scope>
</reference>
<dbReference type="AlphaFoldDB" id="A0A1G2PLR4"/>
<accession>A0A1G2PLR4</accession>
<feature type="compositionally biased region" description="Polar residues" evidence="1">
    <location>
        <begin position="124"/>
        <end position="135"/>
    </location>
</feature>
<feature type="region of interest" description="Disordered" evidence="1">
    <location>
        <begin position="80"/>
        <end position="209"/>
    </location>
</feature>
<dbReference type="PANTHER" id="PTHR30510">
    <property type="entry name" value="UPF0229 PROTEIN YEAH"/>
    <property type="match status" value="1"/>
</dbReference>
<dbReference type="EMBL" id="MHSS01000005">
    <property type="protein sequence ID" value="OHA48581.1"/>
    <property type="molecule type" value="Genomic_DNA"/>
</dbReference>
<dbReference type="PANTHER" id="PTHR30510:SF2">
    <property type="entry name" value="UPF0229 PROTEIN YEAH"/>
    <property type="match status" value="1"/>
</dbReference>
<comment type="caution">
    <text evidence="2">The sequence shown here is derived from an EMBL/GenBank/DDBJ whole genome shotgun (WGS) entry which is preliminary data.</text>
</comment>
<protein>
    <recommendedName>
        <fullName evidence="4">VWFA domain-containing protein</fullName>
    </recommendedName>
</protein>
<name>A0A1G2PLR4_9BACT</name>
<sequence length="490" mass="56065">MISVASNKEVSSMPSRFRVIREIDFPDLEQDRQRHAELAVRALKEKQIDIVEALGLEILSHDPNTPTRVRIPPLREYEFEFVDSQGQPEKNEGEGDEKSDSQEGGSQQGEGEEQNEGEGEGSGASRQTRQKQSVPRNREVVEGQDLERGQEVQRGKPEAGQGEEGEGQPGTSDEGEGGEEGEGQEPLSLREGSGAGTEPAKEQRFEADLNTTDIARKEFEDLKLPDLREVSLPFFERLRQRTPKGHRKRGPWAMRNIFRSAKDRLSRVSTMFGDDSKRKKSEPFWEDDIKFRYRAEEMEPATNVVLVLIRDVSGSMDEKKRRWSRSFSLDLALALRSLFPGFEIVFVLHHTEGWQTSEWKFFHLTSGGGTEISSGYREALRLLQKHYPRELFNRVVWHLSDGENSFTDNPRMIAVLESLLEEIDFFGYLEVDSRTGPNLQDSTIMNIMFAVARRFHHMWVGPRVMDEERLVKAARSLIRFTQERGEEHVS</sequence>
<dbReference type="InterPro" id="IPR006698">
    <property type="entry name" value="UPF0229"/>
</dbReference>
<feature type="compositionally biased region" description="Acidic residues" evidence="1">
    <location>
        <begin position="110"/>
        <end position="119"/>
    </location>
</feature>
<evidence type="ECO:0000313" key="3">
    <source>
        <dbReference type="Proteomes" id="UP000177629"/>
    </source>
</evidence>
<proteinExistence type="predicted"/>
<feature type="compositionally biased region" description="Acidic residues" evidence="1">
    <location>
        <begin position="173"/>
        <end position="183"/>
    </location>
</feature>
<feature type="compositionally biased region" description="Basic and acidic residues" evidence="1">
    <location>
        <begin position="136"/>
        <end position="157"/>
    </location>
</feature>
<evidence type="ECO:0008006" key="4">
    <source>
        <dbReference type="Google" id="ProtNLM"/>
    </source>
</evidence>
<evidence type="ECO:0000256" key="1">
    <source>
        <dbReference type="SAM" id="MobiDB-lite"/>
    </source>
</evidence>
<dbReference type="STRING" id="1802362.A2806_00270"/>
<evidence type="ECO:0000313" key="2">
    <source>
        <dbReference type="EMBL" id="OHA48581.1"/>
    </source>
</evidence>
<dbReference type="Proteomes" id="UP000177629">
    <property type="component" value="Unassembled WGS sequence"/>
</dbReference>
<feature type="compositionally biased region" description="Basic and acidic residues" evidence="1">
    <location>
        <begin position="89"/>
        <end position="101"/>
    </location>
</feature>
<dbReference type="SUPFAM" id="SSF53300">
    <property type="entry name" value="vWA-like"/>
    <property type="match status" value="1"/>
</dbReference>
<dbReference type="Pfam" id="PF04285">
    <property type="entry name" value="DUF444"/>
    <property type="match status" value="1"/>
</dbReference>